<dbReference type="EMBL" id="JBHSON010000128">
    <property type="protein sequence ID" value="MFC5753914.1"/>
    <property type="molecule type" value="Genomic_DNA"/>
</dbReference>
<feature type="domain" description="DUF6879" evidence="1">
    <location>
        <begin position="15"/>
        <end position="167"/>
    </location>
</feature>
<evidence type="ECO:0000313" key="3">
    <source>
        <dbReference type="Proteomes" id="UP001596074"/>
    </source>
</evidence>
<proteinExistence type="predicted"/>
<gene>
    <name evidence="2" type="ORF">ACFPZN_50565</name>
</gene>
<sequence>MEPISVARRSELLGRARSILKMEMRDDYAVDRVMFAAWRAGDTDRVARAAGASRRRVAARVEAGMSLRRVKVVSEPLSEYQRFAFECSTRAVDPREELRWAPRRLVSGILMPGNDFFLLDDEMVIFNVLDGADRQAEQQLSTAAEMVKLCREAFESAWAVAIPHHEYGPR</sequence>
<evidence type="ECO:0000259" key="1">
    <source>
        <dbReference type="Pfam" id="PF21806"/>
    </source>
</evidence>
<comment type="caution">
    <text evidence="2">The sequence shown here is derived from an EMBL/GenBank/DDBJ whole genome shotgun (WGS) entry which is preliminary data.</text>
</comment>
<organism evidence="2 3">
    <name type="scientific">Actinomadura rugatobispora</name>
    <dbReference type="NCBI Taxonomy" id="1994"/>
    <lineage>
        <taxon>Bacteria</taxon>
        <taxon>Bacillati</taxon>
        <taxon>Actinomycetota</taxon>
        <taxon>Actinomycetes</taxon>
        <taxon>Streptosporangiales</taxon>
        <taxon>Thermomonosporaceae</taxon>
        <taxon>Actinomadura</taxon>
    </lineage>
</organism>
<dbReference type="RefSeq" id="WP_378291444.1">
    <property type="nucleotide sequence ID" value="NZ_JBHSON010000128.1"/>
</dbReference>
<dbReference type="Proteomes" id="UP001596074">
    <property type="component" value="Unassembled WGS sequence"/>
</dbReference>
<accession>A0ABW1AHB4</accession>
<reference evidence="3" key="1">
    <citation type="journal article" date="2019" name="Int. J. Syst. Evol. Microbiol.">
        <title>The Global Catalogue of Microorganisms (GCM) 10K type strain sequencing project: providing services to taxonomists for standard genome sequencing and annotation.</title>
        <authorList>
            <consortium name="The Broad Institute Genomics Platform"/>
            <consortium name="The Broad Institute Genome Sequencing Center for Infectious Disease"/>
            <person name="Wu L."/>
            <person name="Ma J."/>
        </authorList>
    </citation>
    <scope>NUCLEOTIDE SEQUENCE [LARGE SCALE GENOMIC DNA]</scope>
    <source>
        <strain evidence="3">KCTC 42087</strain>
    </source>
</reference>
<name>A0ABW1AHB4_9ACTN</name>
<dbReference type="InterPro" id="IPR049244">
    <property type="entry name" value="DUF6879"/>
</dbReference>
<protein>
    <submittedName>
        <fullName evidence="2">DUF6879 family protein</fullName>
    </submittedName>
</protein>
<dbReference type="Pfam" id="PF21806">
    <property type="entry name" value="DUF6879"/>
    <property type="match status" value="1"/>
</dbReference>
<evidence type="ECO:0000313" key="2">
    <source>
        <dbReference type="EMBL" id="MFC5753914.1"/>
    </source>
</evidence>
<keyword evidence="3" id="KW-1185">Reference proteome</keyword>